<comment type="function">
    <text evidence="5">Responsible for synthesis of pseudouridine from uracil-55 in the psi GC loop of transfer RNAs.</text>
</comment>
<dbReference type="PANTHER" id="PTHR13767">
    <property type="entry name" value="TRNA-PSEUDOURIDINE SYNTHASE"/>
    <property type="match status" value="1"/>
</dbReference>
<dbReference type="InterPro" id="IPR020103">
    <property type="entry name" value="PsdUridine_synth_cat_dom_sf"/>
</dbReference>
<protein>
    <recommendedName>
        <fullName evidence="5">tRNA pseudouridine synthase B</fullName>
        <ecNumber evidence="5">5.4.99.25</ecNumber>
    </recommendedName>
    <alternativeName>
        <fullName evidence="5">tRNA pseudouridine(55) synthase</fullName>
        <shortName evidence="5">Psi55 synthase</shortName>
    </alternativeName>
    <alternativeName>
        <fullName evidence="5">tRNA pseudouridylate synthase</fullName>
    </alternativeName>
    <alternativeName>
        <fullName evidence="5">tRNA-uridine isomerase</fullName>
    </alternativeName>
</protein>
<dbReference type="HAMAP" id="MF_01080">
    <property type="entry name" value="TruB_bact"/>
    <property type="match status" value="1"/>
</dbReference>
<dbReference type="Pfam" id="PF01509">
    <property type="entry name" value="TruB_N"/>
    <property type="match status" value="1"/>
</dbReference>
<dbReference type="InterPro" id="IPR036974">
    <property type="entry name" value="PUA_sf"/>
</dbReference>
<evidence type="ECO:0000256" key="4">
    <source>
        <dbReference type="ARBA" id="ARBA00023235"/>
    </source>
</evidence>
<dbReference type="AlphaFoldDB" id="A0A7V0Q7J0"/>
<dbReference type="Gene3D" id="3.30.2350.10">
    <property type="entry name" value="Pseudouridine synthase"/>
    <property type="match status" value="1"/>
</dbReference>
<evidence type="ECO:0000256" key="2">
    <source>
        <dbReference type="ARBA" id="ARBA00005642"/>
    </source>
</evidence>
<proteinExistence type="inferred from homology"/>
<dbReference type="InterPro" id="IPR014780">
    <property type="entry name" value="tRNA_psdUridine_synth_TruB"/>
</dbReference>
<dbReference type="NCBIfam" id="TIGR00431">
    <property type="entry name" value="TruB"/>
    <property type="match status" value="1"/>
</dbReference>
<dbReference type="PANTHER" id="PTHR13767:SF2">
    <property type="entry name" value="PSEUDOURIDYLATE SYNTHASE TRUB1"/>
    <property type="match status" value="1"/>
</dbReference>
<feature type="active site" description="Nucleophile" evidence="5">
    <location>
        <position position="38"/>
    </location>
</feature>
<dbReference type="Proteomes" id="UP000886381">
    <property type="component" value="Unassembled WGS sequence"/>
</dbReference>
<reference evidence="8" key="1">
    <citation type="journal article" date="2020" name="mSystems">
        <title>Genome- and Community-Level Interaction Insights into Carbon Utilization and Element Cycling Functions of Hydrothermarchaeota in Hydrothermal Sediment.</title>
        <authorList>
            <person name="Zhou Z."/>
            <person name="Liu Y."/>
            <person name="Xu W."/>
            <person name="Pan J."/>
            <person name="Luo Z.H."/>
            <person name="Li M."/>
        </authorList>
    </citation>
    <scope>NUCLEOTIDE SEQUENCE [LARGE SCALE GENOMIC DNA]</scope>
    <source>
        <strain evidence="8">HyVt-28</strain>
    </source>
</reference>
<dbReference type="EC" id="5.4.99.25" evidence="5"/>
<dbReference type="InterPro" id="IPR002501">
    <property type="entry name" value="PsdUridine_synth_N"/>
</dbReference>
<dbReference type="EMBL" id="DRDR01000142">
    <property type="protein sequence ID" value="HDL60470.1"/>
    <property type="molecule type" value="Genomic_DNA"/>
</dbReference>
<evidence type="ECO:0000259" key="7">
    <source>
        <dbReference type="Pfam" id="PF09157"/>
    </source>
</evidence>
<dbReference type="GO" id="GO:0003723">
    <property type="term" value="F:RNA binding"/>
    <property type="evidence" value="ECO:0007669"/>
    <property type="project" value="InterPro"/>
</dbReference>
<dbReference type="Pfam" id="PF09157">
    <property type="entry name" value="TruB-C_2"/>
    <property type="match status" value="1"/>
</dbReference>
<evidence type="ECO:0000256" key="3">
    <source>
        <dbReference type="ARBA" id="ARBA00022694"/>
    </source>
</evidence>
<sequence length="292" mass="32943">MDGFLNINKPRGLTSFDVIRKLRKILKIRKMGHSGNLDPGATGVLVIGVNKGTRFLEYIFNLEKEYVATIQLGILTDTLDMDGNILEEKEVPTITQSELEAVLEEFIGEIEQVPPSYSAIKKEGKRLYELAREGVFVVPKARKVYIHSIELLEFNRDSFKIKVVCSSGTYIRSLARDIAIRFNTYGCVKNLVRTRIGHFKIENSIDLQNEEKIKKALIPVGEGLSFMASVTITNNSSFYFRNGNRVPQSAIIKRSHDARSFSLVRVFDQSGDFLGVGMLKWDGVYPKKVLTS</sequence>
<accession>A0A7V0Q7J0</accession>
<dbReference type="GO" id="GO:0031119">
    <property type="term" value="P:tRNA pseudouridine synthesis"/>
    <property type="evidence" value="ECO:0007669"/>
    <property type="project" value="UniProtKB-UniRule"/>
</dbReference>
<comment type="catalytic activity">
    <reaction evidence="1 5">
        <text>uridine(55) in tRNA = pseudouridine(55) in tRNA</text>
        <dbReference type="Rhea" id="RHEA:42532"/>
        <dbReference type="Rhea" id="RHEA-COMP:10101"/>
        <dbReference type="Rhea" id="RHEA-COMP:10102"/>
        <dbReference type="ChEBI" id="CHEBI:65314"/>
        <dbReference type="ChEBI" id="CHEBI:65315"/>
        <dbReference type="EC" id="5.4.99.25"/>
    </reaction>
</comment>
<dbReference type="GO" id="GO:0160148">
    <property type="term" value="F:tRNA pseudouridine(55) synthase activity"/>
    <property type="evidence" value="ECO:0007669"/>
    <property type="project" value="UniProtKB-EC"/>
</dbReference>
<keyword evidence="4 5" id="KW-0413">Isomerase</keyword>
<dbReference type="CDD" id="cd02573">
    <property type="entry name" value="PseudoU_synth_EcTruB"/>
    <property type="match status" value="1"/>
</dbReference>
<dbReference type="Gene3D" id="2.30.130.10">
    <property type="entry name" value="PUA domain"/>
    <property type="match status" value="1"/>
</dbReference>
<dbReference type="GO" id="GO:1990481">
    <property type="term" value="P:mRNA pseudouridine synthesis"/>
    <property type="evidence" value="ECO:0007669"/>
    <property type="project" value="TreeGrafter"/>
</dbReference>
<keyword evidence="3 5" id="KW-0819">tRNA processing</keyword>
<evidence type="ECO:0000259" key="6">
    <source>
        <dbReference type="Pfam" id="PF01509"/>
    </source>
</evidence>
<evidence type="ECO:0000256" key="5">
    <source>
        <dbReference type="HAMAP-Rule" id="MF_01080"/>
    </source>
</evidence>
<evidence type="ECO:0000313" key="8">
    <source>
        <dbReference type="EMBL" id="HDL60470.1"/>
    </source>
</evidence>
<gene>
    <name evidence="5 8" type="primary">truB</name>
    <name evidence="8" type="ORF">ENH14_03335</name>
</gene>
<comment type="similarity">
    <text evidence="2 5">Belongs to the pseudouridine synthase TruB family. Type 1 subfamily.</text>
</comment>
<feature type="domain" description="Pseudouridine synthase II N-terminal" evidence="6">
    <location>
        <begin position="23"/>
        <end position="171"/>
    </location>
</feature>
<name>A0A7V0Q7J0_UNCW3</name>
<organism evidence="8">
    <name type="scientific">candidate division WOR-3 bacterium</name>
    <dbReference type="NCBI Taxonomy" id="2052148"/>
    <lineage>
        <taxon>Bacteria</taxon>
        <taxon>Bacteria division WOR-3</taxon>
    </lineage>
</organism>
<dbReference type="InterPro" id="IPR015240">
    <property type="entry name" value="tRNA_sdUridine_synth_fam1_C"/>
</dbReference>
<evidence type="ECO:0000256" key="1">
    <source>
        <dbReference type="ARBA" id="ARBA00000385"/>
    </source>
</evidence>
<comment type="caution">
    <text evidence="8">The sequence shown here is derived from an EMBL/GenBank/DDBJ whole genome shotgun (WGS) entry which is preliminary data.</text>
</comment>
<feature type="domain" description="tRNA pseudouridine synthase II TruB subfamily 1 C-terminal" evidence="7">
    <location>
        <begin position="229"/>
        <end position="289"/>
    </location>
</feature>
<dbReference type="SUPFAM" id="SSF55120">
    <property type="entry name" value="Pseudouridine synthase"/>
    <property type="match status" value="1"/>
</dbReference>